<keyword evidence="2" id="KW-0229">DNA integration</keyword>
<feature type="domain" description="Core-binding (CB)" evidence="7">
    <location>
        <begin position="82"/>
        <end position="163"/>
    </location>
</feature>
<organism evidence="8 9">
    <name type="scientific">Moraxella catarrhalis</name>
    <name type="common">Branhamella catarrhalis</name>
    <dbReference type="NCBI Taxonomy" id="480"/>
    <lineage>
        <taxon>Bacteria</taxon>
        <taxon>Pseudomonadati</taxon>
        <taxon>Pseudomonadota</taxon>
        <taxon>Gammaproteobacteria</taxon>
        <taxon>Moraxellales</taxon>
        <taxon>Moraxellaceae</taxon>
        <taxon>Moraxella</taxon>
    </lineage>
</organism>
<dbReference type="GO" id="GO:0015074">
    <property type="term" value="P:DNA integration"/>
    <property type="evidence" value="ECO:0007669"/>
    <property type="project" value="UniProtKB-KW"/>
</dbReference>
<dbReference type="InterPro" id="IPR038488">
    <property type="entry name" value="Integrase_DNA-bd_sf"/>
</dbReference>
<evidence type="ECO:0000256" key="2">
    <source>
        <dbReference type="ARBA" id="ARBA00022908"/>
    </source>
</evidence>
<reference evidence="8 9" key="1">
    <citation type="journal article" date="2016" name="Genome Biol. Evol.">
        <title>Comparative Genomic Analyses of the Moraxella catarrhalis Serosensitive and Seroresistant Lineages Demonstrate Their Independent Evolution.</title>
        <authorList>
            <person name="Earl J.P."/>
            <person name="de Vries S.P."/>
            <person name="Ahmed A."/>
            <person name="Powell E."/>
            <person name="Schultz M.P."/>
            <person name="Hermans P.W."/>
            <person name="Hill D.J."/>
            <person name="Zhou Z."/>
            <person name="Constantinidou C.I."/>
            <person name="Hu F.Z."/>
            <person name="Bootsma H.J."/>
            <person name="Ehrlich G.D."/>
        </authorList>
    </citation>
    <scope>NUCLEOTIDE SEQUENCE [LARGE SCALE GENOMIC DNA]</scope>
    <source>
        <strain evidence="8 9">Z7574</strain>
    </source>
</reference>
<dbReference type="PROSITE" id="PS51900">
    <property type="entry name" value="CB"/>
    <property type="match status" value="1"/>
</dbReference>
<keyword evidence="4" id="KW-0233">DNA recombination</keyword>
<dbReference type="InterPro" id="IPR011010">
    <property type="entry name" value="DNA_brk_join_enz"/>
</dbReference>
<dbReference type="InterPro" id="IPR010998">
    <property type="entry name" value="Integrase_recombinase_N"/>
</dbReference>
<dbReference type="SUPFAM" id="SSF56349">
    <property type="entry name" value="DNA breaking-rejoining enzymes"/>
    <property type="match status" value="1"/>
</dbReference>
<dbReference type="InterPro" id="IPR002104">
    <property type="entry name" value="Integrase_catalytic"/>
</dbReference>
<dbReference type="Pfam" id="PF22022">
    <property type="entry name" value="Phage_int_M"/>
    <property type="match status" value="1"/>
</dbReference>
<dbReference type="InterPro" id="IPR044068">
    <property type="entry name" value="CB"/>
</dbReference>
<comment type="caution">
    <text evidence="8">The sequence shown here is derived from an EMBL/GenBank/DDBJ whole genome shotgun (WGS) entry which is preliminary data.</text>
</comment>
<evidence type="ECO:0000256" key="1">
    <source>
        <dbReference type="ARBA" id="ARBA00008857"/>
    </source>
</evidence>
<feature type="domain" description="Tyr recombinase" evidence="6">
    <location>
        <begin position="186"/>
        <end position="371"/>
    </location>
</feature>
<keyword evidence="3 5" id="KW-0238">DNA-binding</keyword>
<protein>
    <submittedName>
        <fullName evidence="8">Prophage CP4-like integrase</fullName>
    </submittedName>
</protein>
<dbReference type="PANTHER" id="PTHR30629:SF2">
    <property type="entry name" value="PROPHAGE INTEGRASE INTS-RELATED"/>
    <property type="match status" value="1"/>
</dbReference>
<dbReference type="InterPro" id="IPR025166">
    <property type="entry name" value="Integrase_DNA_bind_dom"/>
</dbReference>
<dbReference type="PANTHER" id="PTHR30629">
    <property type="entry name" value="PROPHAGE INTEGRASE"/>
    <property type="match status" value="1"/>
</dbReference>
<dbReference type="Gene3D" id="3.30.160.390">
    <property type="entry name" value="Integrase, DNA-binding domain"/>
    <property type="match status" value="1"/>
</dbReference>
<dbReference type="CDD" id="cd00801">
    <property type="entry name" value="INT_P4_C"/>
    <property type="match status" value="1"/>
</dbReference>
<dbReference type="InterPro" id="IPR053876">
    <property type="entry name" value="Phage_int_M"/>
</dbReference>
<dbReference type="Proteomes" id="UP000078446">
    <property type="component" value="Unassembled WGS sequence"/>
</dbReference>
<dbReference type="GO" id="GO:0006310">
    <property type="term" value="P:DNA recombination"/>
    <property type="evidence" value="ECO:0007669"/>
    <property type="project" value="UniProtKB-KW"/>
</dbReference>
<sequence length="386" mass="44700">MLTDSQVKALKPKDKMYSLADGEGLSIDVLPNGKKKWTLSYRAHGKQSRKRIGDYPDIGCKDARRIAREVKKELTGKAIKQKTLKEVIDEWLALQTPYWTSDKYRDTVIYRLNYISANFGDRLLDDITRQDVSASVKAIVAKGTLETATRALRLLNSVFNFAISSDYTDKNPCILVNEIIPPHDVQHYPSLPVEEMPEFFRRLKFYSAHPSTKTALILACYTGVRISELLNARFDTGEFDFDNKIWTIPAFRMKKRKDLLVPLSDDVLAIFKTLYDTRIDDGYLFKNRNDPRRAMTSNAVLQIIKRLGYEGEMVTHGFRTLFSTHANNSRRFRTEVIDFQIAHVNKSTKADATSKIYNRAEYWDERVELMDWYSEEVTAWLGDFWD</sequence>
<dbReference type="Pfam" id="PF13356">
    <property type="entry name" value="Arm-DNA-bind_3"/>
    <property type="match status" value="1"/>
</dbReference>
<dbReference type="PROSITE" id="PS51898">
    <property type="entry name" value="TYR_RECOMBINASE"/>
    <property type="match status" value="1"/>
</dbReference>
<proteinExistence type="inferred from homology"/>
<evidence type="ECO:0000256" key="3">
    <source>
        <dbReference type="ARBA" id="ARBA00023125"/>
    </source>
</evidence>
<dbReference type="AlphaFoldDB" id="A0A7Z1A3J8"/>
<evidence type="ECO:0000256" key="5">
    <source>
        <dbReference type="PROSITE-ProRule" id="PRU01248"/>
    </source>
</evidence>
<evidence type="ECO:0000256" key="4">
    <source>
        <dbReference type="ARBA" id="ARBA00023172"/>
    </source>
</evidence>
<evidence type="ECO:0000313" key="8">
    <source>
        <dbReference type="EMBL" id="OAV00257.1"/>
    </source>
</evidence>
<dbReference type="RefSeq" id="WP_064619132.1">
    <property type="nucleotide sequence ID" value="NZ_LXHE01000014.1"/>
</dbReference>
<comment type="similarity">
    <text evidence="1">Belongs to the 'phage' integrase family.</text>
</comment>
<dbReference type="EMBL" id="LXHE01000014">
    <property type="protein sequence ID" value="OAV00257.1"/>
    <property type="molecule type" value="Genomic_DNA"/>
</dbReference>
<evidence type="ECO:0000259" key="6">
    <source>
        <dbReference type="PROSITE" id="PS51898"/>
    </source>
</evidence>
<dbReference type="InterPro" id="IPR013762">
    <property type="entry name" value="Integrase-like_cat_sf"/>
</dbReference>
<evidence type="ECO:0000259" key="7">
    <source>
        <dbReference type="PROSITE" id="PS51900"/>
    </source>
</evidence>
<dbReference type="InterPro" id="IPR050808">
    <property type="entry name" value="Phage_Integrase"/>
</dbReference>
<name>A0A7Z1A3J8_MORCA</name>
<gene>
    <name evidence="8" type="ORF">AO382_1407</name>
</gene>
<dbReference type="Gene3D" id="1.10.443.10">
    <property type="entry name" value="Intergrase catalytic core"/>
    <property type="match status" value="1"/>
</dbReference>
<dbReference type="Gene3D" id="1.10.150.130">
    <property type="match status" value="1"/>
</dbReference>
<accession>A0A7Z1A3J8</accession>
<dbReference type="GO" id="GO:0003677">
    <property type="term" value="F:DNA binding"/>
    <property type="evidence" value="ECO:0007669"/>
    <property type="project" value="UniProtKB-UniRule"/>
</dbReference>
<evidence type="ECO:0000313" key="9">
    <source>
        <dbReference type="Proteomes" id="UP000078446"/>
    </source>
</evidence>
<dbReference type="Pfam" id="PF00589">
    <property type="entry name" value="Phage_integrase"/>
    <property type="match status" value="1"/>
</dbReference>